<evidence type="ECO:0000313" key="3">
    <source>
        <dbReference type="EMBL" id="UNV87823.1"/>
    </source>
</evidence>
<proteinExistence type="predicted"/>
<dbReference type="RefSeq" id="WP_039409450.1">
    <property type="nucleotide sequence ID" value="NZ_CP094242.1"/>
</dbReference>
<evidence type="ECO:0000313" key="2">
    <source>
        <dbReference type="EMBL" id="KIC06421.1"/>
    </source>
</evidence>
<sequence>MEEWFERTIIGRYTAEREKQFFAHYLERFAPCGVQTVVQQGGEWLRSSENVVAVPRDVLMTADAMAWESHSIDVLLMPHSHETAALTQVLHEASRVLKPEGRLVLTGFNPKSLWFFSKWFDGTRLPKKEHCLTLPALKQRLADLDFEVEFGKFMVYLPAVNSQKGLRFWRFMEKAGDRWWPQCAAVYGLVLVKRMAGVTPLPEFEKILGTQTVALGAARISD</sequence>
<organism evidence="2 4">
    <name type="scientific">Morococcus cerebrosus</name>
    <dbReference type="NCBI Taxonomy" id="1056807"/>
    <lineage>
        <taxon>Bacteria</taxon>
        <taxon>Pseudomonadati</taxon>
        <taxon>Pseudomonadota</taxon>
        <taxon>Betaproteobacteria</taxon>
        <taxon>Neisseriales</taxon>
        <taxon>Neisseriaceae</taxon>
        <taxon>Morococcus</taxon>
    </lineage>
</organism>
<dbReference type="EMBL" id="JUFZ01000104">
    <property type="protein sequence ID" value="KIC06421.1"/>
    <property type="molecule type" value="Genomic_DNA"/>
</dbReference>
<dbReference type="InterPro" id="IPR013216">
    <property type="entry name" value="Methyltransf_11"/>
</dbReference>
<keyword evidence="2" id="KW-0489">Methyltransferase</keyword>
<keyword evidence="5" id="KW-1185">Reference proteome</keyword>
<reference evidence="3 5" key="2">
    <citation type="submission" date="2022-03" db="EMBL/GenBank/DDBJ databases">
        <title>Genome sequencing of Morococcus cerebrosus.</title>
        <authorList>
            <person name="Baek M.-G."/>
            <person name="Yi H."/>
        </authorList>
    </citation>
    <scope>NUCLEOTIDE SEQUENCE [LARGE SCALE GENOMIC DNA]</scope>
    <source>
        <strain evidence="3 5">CIP 81.93</strain>
    </source>
</reference>
<accession>A0A0C1GLR8</accession>
<evidence type="ECO:0000259" key="1">
    <source>
        <dbReference type="Pfam" id="PF08241"/>
    </source>
</evidence>
<name>A0A0C1GLR8_9NEIS</name>
<dbReference type="InterPro" id="IPR029063">
    <property type="entry name" value="SAM-dependent_MTases_sf"/>
</dbReference>
<dbReference type="Proteomes" id="UP000829504">
    <property type="component" value="Chromosome"/>
</dbReference>
<feature type="domain" description="Methyltransferase type 11" evidence="1">
    <location>
        <begin position="58"/>
        <end position="105"/>
    </location>
</feature>
<protein>
    <submittedName>
        <fullName evidence="2 3">Methyltransferase</fullName>
    </submittedName>
</protein>
<dbReference type="EMBL" id="CP094242">
    <property type="protein sequence ID" value="UNV87823.1"/>
    <property type="molecule type" value="Genomic_DNA"/>
</dbReference>
<dbReference type="Pfam" id="PF08241">
    <property type="entry name" value="Methyltransf_11"/>
    <property type="match status" value="1"/>
</dbReference>
<dbReference type="Proteomes" id="UP000031390">
    <property type="component" value="Unassembled WGS sequence"/>
</dbReference>
<dbReference type="Gene3D" id="3.40.50.150">
    <property type="entry name" value="Vaccinia Virus protein VP39"/>
    <property type="match status" value="1"/>
</dbReference>
<evidence type="ECO:0000313" key="4">
    <source>
        <dbReference type="Proteomes" id="UP000031390"/>
    </source>
</evidence>
<gene>
    <name evidence="2" type="ORF">MCC93_21580</name>
    <name evidence="3" type="ORF">MON37_02445</name>
</gene>
<dbReference type="GO" id="GO:0008757">
    <property type="term" value="F:S-adenosylmethionine-dependent methyltransferase activity"/>
    <property type="evidence" value="ECO:0007669"/>
    <property type="project" value="InterPro"/>
</dbReference>
<dbReference type="PATRIC" id="fig|1056807.3.peg.2070"/>
<dbReference type="GO" id="GO:0032259">
    <property type="term" value="P:methylation"/>
    <property type="evidence" value="ECO:0007669"/>
    <property type="project" value="UniProtKB-KW"/>
</dbReference>
<keyword evidence="2" id="KW-0808">Transferase</keyword>
<reference evidence="2 4" key="1">
    <citation type="submission" date="2014-12" db="EMBL/GenBank/DDBJ databases">
        <title>Genome sequence of Morococcus cerebrosus.</title>
        <authorList>
            <person name="Shin S.-K."/>
            <person name="Yi H."/>
        </authorList>
    </citation>
    <scope>NUCLEOTIDE SEQUENCE [LARGE SCALE GENOMIC DNA]</scope>
    <source>
        <strain evidence="2 4">CIP 81.93</strain>
    </source>
</reference>
<evidence type="ECO:0000313" key="5">
    <source>
        <dbReference type="Proteomes" id="UP000829504"/>
    </source>
</evidence>
<dbReference type="SUPFAM" id="SSF53335">
    <property type="entry name" value="S-adenosyl-L-methionine-dependent methyltransferases"/>
    <property type="match status" value="1"/>
</dbReference>
<dbReference type="AlphaFoldDB" id="A0A0C1GLR8"/>